<dbReference type="HOGENOM" id="CLU_193235_0_0_1"/>
<keyword evidence="1" id="KW-0732">Signal</keyword>
<dbReference type="EMBL" id="GL732526">
    <property type="protein sequence ID" value="EFX88050.1"/>
    <property type="molecule type" value="Genomic_DNA"/>
</dbReference>
<protein>
    <submittedName>
        <fullName evidence="2">M4-Proctolin</fullName>
    </submittedName>
</protein>
<sequence>MLKSTSLKALVTLLVVSFVLMASSPRAADARYLMTRSDPLLSPIGPPYGKDPRFDRLYDIITKLLQNGGGDLEYQIKSQLDSGP</sequence>
<feature type="chain" id="PRO_5003236484" evidence="1">
    <location>
        <begin position="31"/>
        <end position="84"/>
    </location>
</feature>
<name>E9FXB5_DAPPU</name>
<dbReference type="OrthoDB" id="6349878at2759"/>
<accession>E9FXB5</accession>
<dbReference type="InParanoid" id="E9FXB5"/>
<evidence type="ECO:0000256" key="1">
    <source>
        <dbReference type="SAM" id="SignalP"/>
    </source>
</evidence>
<reference evidence="2 3" key="1">
    <citation type="journal article" date="2011" name="Science">
        <title>The ecoresponsive genome of Daphnia pulex.</title>
        <authorList>
            <person name="Colbourne J.K."/>
            <person name="Pfrender M.E."/>
            <person name="Gilbert D."/>
            <person name="Thomas W.K."/>
            <person name="Tucker A."/>
            <person name="Oakley T.H."/>
            <person name="Tokishita S."/>
            <person name="Aerts A."/>
            <person name="Arnold G.J."/>
            <person name="Basu M.K."/>
            <person name="Bauer D.J."/>
            <person name="Caceres C.E."/>
            <person name="Carmel L."/>
            <person name="Casola C."/>
            <person name="Choi J.H."/>
            <person name="Detter J.C."/>
            <person name="Dong Q."/>
            <person name="Dusheyko S."/>
            <person name="Eads B.D."/>
            <person name="Frohlich T."/>
            <person name="Geiler-Samerotte K.A."/>
            <person name="Gerlach D."/>
            <person name="Hatcher P."/>
            <person name="Jogdeo S."/>
            <person name="Krijgsveld J."/>
            <person name="Kriventseva E.V."/>
            <person name="Kultz D."/>
            <person name="Laforsch C."/>
            <person name="Lindquist E."/>
            <person name="Lopez J."/>
            <person name="Manak J.R."/>
            <person name="Muller J."/>
            <person name="Pangilinan J."/>
            <person name="Patwardhan R.P."/>
            <person name="Pitluck S."/>
            <person name="Pritham E.J."/>
            <person name="Rechtsteiner A."/>
            <person name="Rho M."/>
            <person name="Rogozin I.B."/>
            <person name="Sakarya O."/>
            <person name="Salamov A."/>
            <person name="Schaack S."/>
            <person name="Shapiro H."/>
            <person name="Shiga Y."/>
            <person name="Skalitzky C."/>
            <person name="Smith Z."/>
            <person name="Souvorov A."/>
            <person name="Sung W."/>
            <person name="Tang Z."/>
            <person name="Tsuchiya D."/>
            <person name="Tu H."/>
            <person name="Vos H."/>
            <person name="Wang M."/>
            <person name="Wolf Y.I."/>
            <person name="Yamagata H."/>
            <person name="Yamada T."/>
            <person name="Ye Y."/>
            <person name="Shaw J.R."/>
            <person name="Andrews J."/>
            <person name="Crease T.J."/>
            <person name="Tang H."/>
            <person name="Lucas S.M."/>
            <person name="Robertson H.M."/>
            <person name="Bork P."/>
            <person name="Koonin E.V."/>
            <person name="Zdobnov E.M."/>
            <person name="Grigoriev I.V."/>
            <person name="Lynch M."/>
            <person name="Boore J.L."/>
        </authorList>
    </citation>
    <scope>NUCLEOTIDE SEQUENCE [LARGE SCALE GENOMIC DNA]</scope>
</reference>
<dbReference type="KEGG" id="dpx:DAPPUDRAFT_305680"/>
<proteinExistence type="predicted"/>
<organism evidence="2 3">
    <name type="scientific">Daphnia pulex</name>
    <name type="common">Water flea</name>
    <dbReference type="NCBI Taxonomy" id="6669"/>
    <lineage>
        <taxon>Eukaryota</taxon>
        <taxon>Metazoa</taxon>
        <taxon>Ecdysozoa</taxon>
        <taxon>Arthropoda</taxon>
        <taxon>Crustacea</taxon>
        <taxon>Branchiopoda</taxon>
        <taxon>Diplostraca</taxon>
        <taxon>Cladocera</taxon>
        <taxon>Anomopoda</taxon>
        <taxon>Daphniidae</taxon>
        <taxon>Daphnia</taxon>
    </lineage>
</organism>
<gene>
    <name evidence="2" type="ORF">DAPPUDRAFT_305680</name>
</gene>
<dbReference type="Proteomes" id="UP000000305">
    <property type="component" value="Unassembled WGS sequence"/>
</dbReference>
<keyword evidence="3" id="KW-1185">Reference proteome</keyword>
<feature type="signal peptide" evidence="1">
    <location>
        <begin position="1"/>
        <end position="30"/>
    </location>
</feature>
<dbReference type="AlphaFoldDB" id="E9FXB5"/>
<evidence type="ECO:0000313" key="2">
    <source>
        <dbReference type="EMBL" id="EFX88050.1"/>
    </source>
</evidence>
<evidence type="ECO:0000313" key="3">
    <source>
        <dbReference type="Proteomes" id="UP000000305"/>
    </source>
</evidence>